<comment type="catalytic activity">
    <reaction evidence="1">
        <text>ATP + protein L-histidine = ADP + protein N-phospho-L-histidine.</text>
        <dbReference type="EC" id="2.7.13.3"/>
    </reaction>
</comment>
<dbReference type="PROSITE" id="PS00041">
    <property type="entry name" value="HTH_ARAC_FAMILY_1"/>
    <property type="match status" value="1"/>
</dbReference>
<dbReference type="Pfam" id="PF00072">
    <property type="entry name" value="Response_reg"/>
    <property type="match status" value="1"/>
</dbReference>
<dbReference type="SUPFAM" id="SSF55874">
    <property type="entry name" value="ATPase domain of HSP90 chaperone/DNA topoisomerase II/histidine kinase"/>
    <property type="match status" value="1"/>
</dbReference>
<keyword evidence="5" id="KW-0418">Kinase</keyword>
<keyword evidence="10" id="KW-1133">Transmembrane helix</keyword>
<dbReference type="PANTHER" id="PTHR43547">
    <property type="entry name" value="TWO-COMPONENT HISTIDINE KINASE"/>
    <property type="match status" value="1"/>
</dbReference>
<dbReference type="InterPro" id="IPR011047">
    <property type="entry name" value="Quinoprotein_ADH-like_sf"/>
</dbReference>
<dbReference type="SUPFAM" id="SSF50998">
    <property type="entry name" value="Quinoprotein alcohol dehydrogenase-like"/>
    <property type="match status" value="1"/>
</dbReference>
<dbReference type="EC" id="2.7.13.3" evidence="2"/>
<evidence type="ECO:0000256" key="9">
    <source>
        <dbReference type="PROSITE-ProRule" id="PRU00169"/>
    </source>
</evidence>
<dbReference type="Proteomes" id="UP000286031">
    <property type="component" value="Unassembled WGS sequence"/>
</dbReference>
<dbReference type="RefSeq" id="WP_117513282.1">
    <property type="nucleotide sequence ID" value="NZ_JAQCPI010000008.1"/>
</dbReference>
<evidence type="ECO:0000256" key="2">
    <source>
        <dbReference type="ARBA" id="ARBA00012438"/>
    </source>
</evidence>
<dbReference type="InterPro" id="IPR004358">
    <property type="entry name" value="Sig_transdc_His_kin-like_C"/>
</dbReference>
<evidence type="ECO:0000256" key="6">
    <source>
        <dbReference type="ARBA" id="ARBA00023015"/>
    </source>
</evidence>
<evidence type="ECO:0000313" key="14">
    <source>
        <dbReference type="EMBL" id="RGX10633.1"/>
    </source>
</evidence>
<dbReference type="PROSITE" id="PS50110">
    <property type="entry name" value="RESPONSE_REGULATORY"/>
    <property type="match status" value="1"/>
</dbReference>
<gene>
    <name evidence="14" type="ORF">DWV35_09330</name>
</gene>
<evidence type="ECO:0000259" key="11">
    <source>
        <dbReference type="PROSITE" id="PS01124"/>
    </source>
</evidence>
<dbReference type="InterPro" id="IPR001789">
    <property type="entry name" value="Sig_transdc_resp-reg_receiver"/>
</dbReference>
<dbReference type="InterPro" id="IPR003594">
    <property type="entry name" value="HATPase_dom"/>
</dbReference>
<feature type="transmembrane region" description="Helical" evidence="10">
    <location>
        <begin position="12"/>
        <end position="31"/>
    </location>
</feature>
<dbReference type="Gene3D" id="1.10.287.130">
    <property type="match status" value="1"/>
</dbReference>
<dbReference type="SUPFAM" id="SSF46689">
    <property type="entry name" value="Homeodomain-like"/>
    <property type="match status" value="1"/>
</dbReference>
<feature type="domain" description="Response regulatory" evidence="13">
    <location>
        <begin position="1051"/>
        <end position="1166"/>
    </location>
</feature>
<dbReference type="GO" id="GO:0043565">
    <property type="term" value="F:sequence-specific DNA binding"/>
    <property type="evidence" value="ECO:0007669"/>
    <property type="project" value="InterPro"/>
</dbReference>
<dbReference type="PROSITE" id="PS01124">
    <property type="entry name" value="HTH_ARAC_FAMILY_2"/>
    <property type="match status" value="1"/>
</dbReference>
<dbReference type="SUPFAM" id="SSF63829">
    <property type="entry name" value="Calcium-dependent phosphotriesterase"/>
    <property type="match status" value="1"/>
</dbReference>
<dbReference type="PANTHER" id="PTHR43547:SF2">
    <property type="entry name" value="HYBRID SIGNAL TRANSDUCTION HISTIDINE KINASE C"/>
    <property type="match status" value="1"/>
</dbReference>
<organism evidence="14 15">
    <name type="scientific">Bacteroides ovatus</name>
    <dbReference type="NCBI Taxonomy" id="28116"/>
    <lineage>
        <taxon>Bacteria</taxon>
        <taxon>Pseudomonadati</taxon>
        <taxon>Bacteroidota</taxon>
        <taxon>Bacteroidia</taxon>
        <taxon>Bacteroidales</taxon>
        <taxon>Bacteroidaceae</taxon>
        <taxon>Bacteroides</taxon>
    </lineage>
</organism>
<dbReference type="PRINTS" id="PR00344">
    <property type="entry name" value="BCTRLSENSOR"/>
</dbReference>
<dbReference type="Pfam" id="PF12833">
    <property type="entry name" value="HTH_18"/>
    <property type="match status" value="1"/>
</dbReference>
<evidence type="ECO:0000313" key="15">
    <source>
        <dbReference type="Proteomes" id="UP000286031"/>
    </source>
</evidence>
<keyword evidence="4" id="KW-0808">Transferase</keyword>
<sequence length="1302" mass="146921">MKKNTYFLFTKIVALVMMLGIAVNCVAFSTLPESELVWKNVSGIGKKMSVYCIFTDSRGIVWLGTNNGLFFYDGVTTHAVSETEIGRNPIYSIIENDGVLLLGTNKGLMTFSFYRNTLEYYKTDSPKEIRCMLLIDDILWVGSIYGMYTFNLNTKEIKNVSEGLPHKSVYSILRDCRGILYAGTYDGLARWDSSDKVFKEVNIPEYEKTSNNLFVNCLLETSDHQYIYVGTEGTLYCYTPMTGAWEKNAHVNGNNIKSLTQSDNGHLLVGTDNGVFDLSGNNVKQYFHDSRQEQTLSNNEIWCIHSDNTNNVWVGHEVGFSIASSSNAIRIVKLSTLTLSGEGNDIHSIYRDRQGVLWISGTNGIIKLAENEPAKWYRPSKKPHSLSHNHIRAIKEDSDGNIWFATDGGLNCYNAVADNFDVFHIVDKEGKHSSNWVYALEEDGANYMIGSYLGGLHYVSKSKFDSSGGVIVSDNSINVSSPIFKNLNLKLNNDLINKVIKDPSGNIWILCFSDNILTEVTPDGRVERYNIEEMTGNYPTLLALDEQGRLWCAFKGGAVVFNKDNSHHIIKFPKTDGDESILAIGKVGEGMWISTVTNVWNIDGKTFEVNLLPIPQKSYKSIFADSVTQKVYLGGIDEITEVDPRIINDGTDKAKIKMILTSVNDGIFDLSRLNPEEKGLTIPYGGNLTLVVSNLDYSPDALQRYIYKLAKSQTDTIGRWIIMPEDFNTISLSELKMGDYFILLKTVGTLGPAFSLPLNVQAPWPLSWWAFCLYFLMILAIIACVILYMRKRNARLIQEEDRRKSLENVERKLTFLSSISHDLKTPLSMIMGPVSVLKEKVKDKEMLKSLETVYENAVKLNNMIHRTLEINHLEDGGENLLILSTFNAVDFCKSIFETFKENHPQKKFVFHSSVPQLLIEADAVKFESIITNLMSNACKYSEDDSTISCGISRVDRNIHIVVSDDGIGIAEIDQPLIFQRMFRAPSTSKMREGTGIGLYLIKKYIELMKGKIELYSEKGQGTSFIVTLPLSEKSIIEHNTDMDNADYKKPKILIVEDNRQISEFIYDLLKKDYICLSAENGRAGLSIAQSFIPDLIISDELMPVMKGLEMIQRLKQNTRLANIPIIMLTAKTDNSTENESVKLGIDIFMSKPFEPSVLLGRVKHLLQSRAKLQEAIRIEAITEVKPIEAESVSEKQLARISKVIEDNISDPDLNVNFVCEKCEMPNKQLYRIIKKYMGVGPLDYIRNVRLQKAAMLLSQKRFTVSEICYMVGFKTPSYFAKCFQERFGVKPSQYQSDDKSVI</sequence>
<dbReference type="Pfam" id="PF00512">
    <property type="entry name" value="HisKA"/>
    <property type="match status" value="1"/>
</dbReference>
<dbReference type="Gene3D" id="3.40.50.2300">
    <property type="match status" value="1"/>
</dbReference>
<dbReference type="InterPro" id="IPR003661">
    <property type="entry name" value="HisK_dim/P_dom"/>
</dbReference>
<keyword evidence="8" id="KW-0804">Transcription</keyword>
<dbReference type="Pfam" id="PF02518">
    <property type="entry name" value="HATPase_c"/>
    <property type="match status" value="1"/>
</dbReference>
<dbReference type="InterPro" id="IPR015943">
    <property type="entry name" value="WD40/YVTN_repeat-like_dom_sf"/>
</dbReference>
<feature type="domain" description="HTH araC/xylS-type" evidence="11">
    <location>
        <begin position="1198"/>
        <end position="1297"/>
    </location>
</feature>
<evidence type="ECO:0000256" key="8">
    <source>
        <dbReference type="ARBA" id="ARBA00023163"/>
    </source>
</evidence>
<dbReference type="EMBL" id="QSBI01000009">
    <property type="protein sequence ID" value="RGX10633.1"/>
    <property type="molecule type" value="Genomic_DNA"/>
</dbReference>
<dbReference type="InterPro" id="IPR018060">
    <property type="entry name" value="HTH_AraC"/>
</dbReference>
<dbReference type="InterPro" id="IPR036890">
    <property type="entry name" value="HATPase_C_sf"/>
</dbReference>
<dbReference type="InterPro" id="IPR011110">
    <property type="entry name" value="Reg_prop"/>
</dbReference>
<feature type="modified residue" description="4-aspartylphosphate" evidence="9">
    <location>
        <position position="1099"/>
    </location>
</feature>
<evidence type="ECO:0000256" key="7">
    <source>
        <dbReference type="ARBA" id="ARBA00023125"/>
    </source>
</evidence>
<dbReference type="SMART" id="SM00387">
    <property type="entry name" value="HATPase_c"/>
    <property type="match status" value="1"/>
</dbReference>
<keyword evidence="10" id="KW-0472">Membrane</keyword>
<dbReference type="SMART" id="SM00342">
    <property type="entry name" value="HTH_ARAC"/>
    <property type="match status" value="1"/>
</dbReference>
<dbReference type="Pfam" id="PF07494">
    <property type="entry name" value="Reg_prop"/>
    <property type="match status" value="3"/>
</dbReference>
<dbReference type="SUPFAM" id="SSF52172">
    <property type="entry name" value="CheY-like"/>
    <property type="match status" value="1"/>
</dbReference>
<keyword evidence="10" id="KW-0812">Transmembrane</keyword>
<dbReference type="InterPro" id="IPR036097">
    <property type="entry name" value="HisK_dim/P_sf"/>
</dbReference>
<keyword evidence="3 9" id="KW-0597">Phosphoprotein</keyword>
<dbReference type="InterPro" id="IPR011006">
    <property type="entry name" value="CheY-like_superfamily"/>
</dbReference>
<dbReference type="GO" id="GO:0003700">
    <property type="term" value="F:DNA-binding transcription factor activity"/>
    <property type="evidence" value="ECO:0007669"/>
    <property type="project" value="InterPro"/>
</dbReference>
<dbReference type="Gene3D" id="3.30.565.10">
    <property type="entry name" value="Histidine kinase-like ATPase, C-terminal domain"/>
    <property type="match status" value="1"/>
</dbReference>
<comment type="caution">
    <text evidence="14">The sequence shown here is derived from an EMBL/GenBank/DDBJ whole genome shotgun (WGS) entry which is preliminary data.</text>
</comment>
<evidence type="ECO:0000256" key="4">
    <source>
        <dbReference type="ARBA" id="ARBA00022679"/>
    </source>
</evidence>
<reference evidence="14 15" key="1">
    <citation type="submission" date="2018-08" db="EMBL/GenBank/DDBJ databases">
        <title>A genome reference for cultivated species of the human gut microbiota.</title>
        <authorList>
            <person name="Zou Y."/>
            <person name="Xue W."/>
            <person name="Luo G."/>
        </authorList>
    </citation>
    <scope>NUCLEOTIDE SEQUENCE [LARGE SCALE GENOMIC DNA]</scope>
    <source>
        <strain evidence="14 15">AF04-46</strain>
    </source>
</reference>
<evidence type="ECO:0000259" key="13">
    <source>
        <dbReference type="PROSITE" id="PS50110"/>
    </source>
</evidence>
<dbReference type="SMART" id="SM00448">
    <property type="entry name" value="REC"/>
    <property type="match status" value="1"/>
</dbReference>
<dbReference type="PROSITE" id="PS50109">
    <property type="entry name" value="HIS_KIN"/>
    <property type="match status" value="1"/>
</dbReference>
<keyword evidence="6" id="KW-0805">Transcription regulation</keyword>
<dbReference type="SMART" id="SM00388">
    <property type="entry name" value="HisKA"/>
    <property type="match status" value="1"/>
</dbReference>
<protein>
    <recommendedName>
        <fullName evidence="2">histidine kinase</fullName>
        <ecNumber evidence="2">2.7.13.3</ecNumber>
    </recommendedName>
</protein>
<evidence type="ECO:0000256" key="5">
    <source>
        <dbReference type="ARBA" id="ARBA00022777"/>
    </source>
</evidence>
<dbReference type="InterPro" id="IPR018062">
    <property type="entry name" value="HTH_AraC-typ_CS"/>
</dbReference>
<dbReference type="FunFam" id="3.30.565.10:FF:000006">
    <property type="entry name" value="Sensor histidine kinase WalK"/>
    <property type="match status" value="1"/>
</dbReference>
<dbReference type="InterPro" id="IPR005467">
    <property type="entry name" value="His_kinase_dom"/>
</dbReference>
<dbReference type="Gene3D" id="1.10.10.60">
    <property type="entry name" value="Homeodomain-like"/>
    <property type="match status" value="1"/>
</dbReference>
<feature type="domain" description="Histidine kinase" evidence="12">
    <location>
        <begin position="818"/>
        <end position="1032"/>
    </location>
</feature>
<evidence type="ECO:0000256" key="1">
    <source>
        <dbReference type="ARBA" id="ARBA00000085"/>
    </source>
</evidence>
<evidence type="ECO:0000259" key="12">
    <source>
        <dbReference type="PROSITE" id="PS50109"/>
    </source>
</evidence>
<evidence type="ECO:0000256" key="3">
    <source>
        <dbReference type="ARBA" id="ARBA00022553"/>
    </source>
</evidence>
<proteinExistence type="predicted"/>
<name>A0A413ESV8_BACOV</name>
<dbReference type="InterPro" id="IPR009057">
    <property type="entry name" value="Homeodomain-like_sf"/>
</dbReference>
<evidence type="ECO:0000256" key="10">
    <source>
        <dbReference type="SAM" id="Phobius"/>
    </source>
</evidence>
<feature type="transmembrane region" description="Helical" evidence="10">
    <location>
        <begin position="766"/>
        <end position="788"/>
    </location>
</feature>
<dbReference type="SUPFAM" id="SSF47384">
    <property type="entry name" value="Homodimeric domain of signal transducing histidine kinase"/>
    <property type="match status" value="1"/>
</dbReference>
<accession>A0A413ESV8</accession>
<keyword evidence="7" id="KW-0238">DNA-binding</keyword>
<dbReference type="CDD" id="cd00082">
    <property type="entry name" value="HisKA"/>
    <property type="match status" value="1"/>
</dbReference>
<dbReference type="Gene3D" id="2.130.10.10">
    <property type="entry name" value="YVTN repeat-like/Quinoprotein amine dehydrogenase"/>
    <property type="match status" value="2"/>
</dbReference>
<dbReference type="GO" id="GO:0000155">
    <property type="term" value="F:phosphorelay sensor kinase activity"/>
    <property type="evidence" value="ECO:0007669"/>
    <property type="project" value="InterPro"/>
</dbReference>